<dbReference type="PANTHER" id="PTHR11360:SF284">
    <property type="entry name" value="EG:103B4.3 PROTEIN-RELATED"/>
    <property type="match status" value="1"/>
</dbReference>
<dbReference type="Proteomes" id="UP001283361">
    <property type="component" value="Unassembled WGS sequence"/>
</dbReference>
<name>A0AAE0ZJ72_9GAST</name>
<feature type="transmembrane region" description="Helical" evidence="2">
    <location>
        <begin position="20"/>
        <end position="39"/>
    </location>
</feature>
<dbReference type="InterPro" id="IPR050327">
    <property type="entry name" value="Proton-linked_MCT"/>
</dbReference>
<evidence type="ECO:0000256" key="2">
    <source>
        <dbReference type="SAM" id="Phobius"/>
    </source>
</evidence>
<feature type="domain" description="Major facilitator superfamily (MFS) profile" evidence="3">
    <location>
        <begin position="19"/>
        <end position="418"/>
    </location>
</feature>
<feature type="transmembrane region" description="Helical" evidence="2">
    <location>
        <begin position="273"/>
        <end position="295"/>
    </location>
</feature>
<evidence type="ECO:0000259" key="3">
    <source>
        <dbReference type="PROSITE" id="PS50850"/>
    </source>
</evidence>
<feature type="transmembrane region" description="Helical" evidence="2">
    <location>
        <begin position="176"/>
        <end position="195"/>
    </location>
</feature>
<dbReference type="PANTHER" id="PTHR11360">
    <property type="entry name" value="MONOCARBOXYLATE TRANSPORTER"/>
    <property type="match status" value="1"/>
</dbReference>
<keyword evidence="5" id="KW-1185">Reference proteome</keyword>
<feature type="transmembrane region" description="Helical" evidence="2">
    <location>
        <begin position="237"/>
        <end position="258"/>
    </location>
</feature>
<evidence type="ECO:0000313" key="4">
    <source>
        <dbReference type="EMBL" id="KAK3770330.1"/>
    </source>
</evidence>
<dbReference type="InterPro" id="IPR036259">
    <property type="entry name" value="MFS_trans_sf"/>
</dbReference>
<dbReference type="EMBL" id="JAWDGP010003856">
    <property type="protein sequence ID" value="KAK3770330.1"/>
    <property type="molecule type" value="Genomic_DNA"/>
</dbReference>
<dbReference type="GO" id="GO:0008028">
    <property type="term" value="F:monocarboxylic acid transmembrane transporter activity"/>
    <property type="evidence" value="ECO:0007669"/>
    <property type="project" value="TreeGrafter"/>
</dbReference>
<dbReference type="GO" id="GO:0016020">
    <property type="term" value="C:membrane"/>
    <property type="evidence" value="ECO:0007669"/>
    <property type="project" value="UniProtKB-SubCell"/>
</dbReference>
<dbReference type="Pfam" id="PF07690">
    <property type="entry name" value="MFS_1"/>
    <property type="match status" value="1"/>
</dbReference>
<dbReference type="SUPFAM" id="SSF103473">
    <property type="entry name" value="MFS general substrate transporter"/>
    <property type="match status" value="1"/>
</dbReference>
<feature type="transmembrane region" description="Helical" evidence="2">
    <location>
        <begin position="145"/>
        <end position="164"/>
    </location>
</feature>
<dbReference type="PROSITE" id="PS50850">
    <property type="entry name" value="MFS"/>
    <property type="match status" value="1"/>
</dbReference>
<feature type="transmembrane region" description="Helical" evidence="2">
    <location>
        <begin position="368"/>
        <end position="388"/>
    </location>
</feature>
<feature type="transmembrane region" description="Helical" evidence="2">
    <location>
        <begin position="88"/>
        <end position="107"/>
    </location>
</feature>
<evidence type="ECO:0000256" key="1">
    <source>
        <dbReference type="ARBA" id="ARBA00004141"/>
    </source>
</evidence>
<dbReference type="AlphaFoldDB" id="A0AAE0ZJ72"/>
<gene>
    <name evidence="4" type="ORF">RRG08_029983</name>
</gene>
<protein>
    <recommendedName>
        <fullName evidence="3">Major facilitator superfamily (MFS) profile domain-containing protein</fullName>
    </recommendedName>
</protein>
<reference evidence="4" key="1">
    <citation type="journal article" date="2023" name="G3 (Bethesda)">
        <title>A reference genome for the long-term kleptoplast-retaining sea slug Elysia crispata morphotype clarki.</title>
        <authorList>
            <person name="Eastman K.E."/>
            <person name="Pendleton A.L."/>
            <person name="Shaikh M.A."/>
            <person name="Suttiyut T."/>
            <person name="Ogas R."/>
            <person name="Tomko P."/>
            <person name="Gavelis G."/>
            <person name="Widhalm J.R."/>
            <person name="Wisecaver J.H."/>
        </authorList>
    </citation>
    <scope>NUCLEOTIDE SEQUENCE</scope>
    <source>
        <strain evidence="4">ECLA1</strain>
    </source>
</reference>
<keyword evidence="2" id="KW-1133">Transmembrane helix</keyword>
<keyword evidence="2" id="KW-0472">Membrane</keyword>
<comment type="caution">
    <text evidence="4">The sequence shown here is derived from an EMBL/GenBank/DDBJ whole genome shotgun (WGS) entry which is preliminary data.</text>
</comment>
<dbReference type="InterPro" id="IPR011701">
    <property type="entry name" value="MFS"/>
</dbReference>
<feature type="transmembrane region" description="Helical" evidence="2">
    <location>
        <begin position="59"/>
        <end position="81"/>
    </location>
</feature>
<evidence type="ECO:0000313" key="5">
    <source>
        <dbReference type="Proteomes" id="UP001283361"/>
    </source>
</evidence>
<dbReference type="InterPro" id="IPR020846">
    <property type="entry name" value="MFS_dom"/>
</dbReference>
<sequence>MPSSSEPSRLLSEEEHRRKWLVLAASFLILLINASLSYHVGVLNVAVTDRFTEAGEQTISWLMAIYASLFALGAPVGSAVINLSNARTCIVISGLMSFVAMVLSSFVTRIEWLFFTLTLAGLGQGLSHIGGCVGLAYYFPDKTALASGIAVSGGGAGNFVHPALTQLLIEEYNLQGTFLILGAFCLQTCALGLLIRPTSAGNRLKQERKRNNESTSFSSSVMKAWQRHVTIFRNTRYVVLLIAVFIFAVAFQAVIVYLPEYLINSKGYSPLEAATMASCIGIGTLFSRSLVGFAATDPNIGLTVMFAGMTFVTFLVCLTAEAVIKYTAGAYIITLANGIYASSTQILLFPLTIAILGHSNCEAGFGMVLLVLGSGCLLGPPLAAWILGKFGYSMLFRFSAALYLVSAILVATTHQTQEKEITNNANGEEVHSRNPADVTFGSQYFEIIVPAKEAHKEAPRTDVEVEEAFLLRENEVSYK</sequence>
<feature type="transmembrane region" description="Helical" evidence="2">
    <location>
        <begin position="330"/>
        <end position="356"/>
    </location>
</feature>
<comment type="subcellular location">
    <subcellularLocation>
        <location evidence="1">Membrane</location>
        <topology evidence="1">Multi-pass membrane protein</topology>
    </subcellularLocation>
</comment>
<feature type="transmembrane region" description="Helical" evidence="2">
    <location>
        <begin position="394"/>
        <end position="412"/>
    </location>
</feature>
<organism evidence="4 5">
    <name type="scientific">Elysia crispata</name>
    <name type="common">lettuce slug</name>
    <dbReference type="NCBI Taxonomy" id="231223"/>
    <lineage>
        <taxon>Eukaryota</taxon>
        <taxon>Metazoa</taxon>
        <taxon>Spiralia</taxon>
        <taxon>Lophotrochozoa</taxon>
        <taxon>Mollusca</taxon>
        <taxon>Gastropoda</taxon>
        <taxon>Heterobranchia</taxon>
        <taxon>Euthyneura</taxon>
        <taxon>Panpulmonata</taxon>
        <taxon>Sacoglossa</taxon>
        <taxon>Placobranchoidea</taxon>
        <taxon>Plakobranchidae</taxon>
        <taxon>Elysia</taxon>
    </lineage>
</organism>
<accession>A0AAE0ZJ72</accession>
<dbReference type="Gene3D" id="1.20.1250.20">
    <property type="entry name" value="MFS general substrate transporter like domains"/>
    <property type="match status" value="2"/>
</dbReference>
<keyword evidence="2" id="KW-0812">Transmembrane</keyword>
<feature type="transmembrane region" description="Helical" evidence="2">
    <location>
        <begin position="113"/>
        <end position="138"/>
    </location>
</feature>
<feature type="transmembrane region" description="Helical" evidence="2">
    <location>
        <begin position="302"/>
        <end position="324"/>
    </location>
</feature>
<proteinExistence type="predicted"/>